<dbReference type="AlphaFoldDB" id="A0A6C0HZM7"/>
<organism evidence="7">
    <name type="scientific">viral metagenome</name>
    <dbReference type="NCBI Taxonomy" id="1070528"/>
    <lineage>
        <taxon>unclassified sequences</taxon>
        <taxon>metagenomes</taxon>
        <taxon>organismal metagenomes</taxon>
    </lineage>
</organism>
<keyword evidence="2 5" id="KW-0812">Transmembrane</keyword>
<keyword evidence="3 5" id="KW-1133">Transmembrane helix</keyword>
<evidence type="ECO:0000259" key="6">
    <source>
        <dbReference type="Pfam" id="PF04116"/>
    </source>
</evidence>
<name>A0A6C0HZM7_9ZZZZ</name>
<sequence length="208" mass="24958">MIDRVIHSICIIINPFILSTISAIYIFNYYKYPFISPVYSISKIKDRIKDMSNSIPALLASSIAVNYIIYPYILPNNTHNELEICYSILSYCTSIEFIYYVYHRLIHFYGYKTIHKKHHKNVNIYPFDTFFFTYIDDIALIYSLGIPVIFLRITYFEQFIVLYMYITCSYISHSKLFWKHHAIHHELLCYNYCILFPVFDILCNTYKQ</sequence>
<feature type="transmembrane region" description="Helical" evidence="5">
    <location>
        <begin position="51"/>
        <end position="72"/>
    </location>
</feature>
<protein>
    <recommendedName>
        <fullName evidence="6">Fatty acid hydroxylase domain-containing protein</fullName>
    </recommendedName>
</protein>
<dbReference type="InterPro" id="IPR006694">
    <property type="entry name" value="Fatty_acid_hydroxylase"/>
</dbReference>
<dbReference type="GO" id="GO:0016020">
    <property type="term" value="C:membrane"/>
    <property type="evidence" value="ECO:0007669"/>
    <property type="project" value="UniProtKB-SubCell"/>
</dbReference>
<dbReference type="InterPro" id="IPR050307">
    <property type="entry name" value="Sterol_Desaturase_Related"/>
</dbReference>
<comment type="subcellular location">
    <subcellularLocation>
        <location evidence="1">Membrane</location>
    </subcellularLocation>
</comment>
<dbReference type="GO" id="GO:0005506">
    <property type="term" value="F:iron ion binding"/>
    <property type="evidence" value="ECO:0007669"/>
    <property type="project" value="InterPro"/>
</dbReference>
<evidence type="ECO:0000256" key="3">
    <source>
        <dbReference type="ARBA" id="ARBA00022989"/>
    </source>
</evidence>
<evidence type="ECO:0000256" key="4">
    <source>
        <dbReference type="ARBA" id="ARBA00023136"/>
    </source>
</evidence>
<feature type="transmembrane region" description="Helical" evidence="5">
    <location>
        <begin position="84"/>
        <end position="102"/>
    </location>
</feature>
<accession>A0A6C0HZM7</accession>
<feature type="transmembrane region" description="Helical" evidence="5">
    <location>
        <begin position="6"/>
        <end position="30"/>
    </location>
</feature>
<dbReference type="PANTHER" id="PTHR11863">
    <property type="entry name" value="STEROL DESATURASE"/>
    <property type="match status" value="1"/>
</dbReference>
<evidence type="ECO:0000256" key="2">
    <source>
        <dbReference type="ARBA" id="ARBA00022692"/>
    </source>
</evidence>
<evidence type="ECO:0000256" key="5">
    <source>
        <dbReference type="SAM" id="Phobius"/>
    </source>
</evidence>
<keyword evidence="4 5" id="KW-0472">Membrane</keyword>
<evidence type="ECO:0000313" key="7">
    <source>
        <dbReference type="EMBL" id="QHT85979.1"/>
    </source>
</evidence>
<dbReference type="GO" id="GO:0016491">
    <property type="term" value="F:oxidoreductase activity"/>
    <property type="evidence" value="ECO:0007669"/>
    <property type="project" value="InterPro"/>
</dbReference>
<dbReference type="GO" id="GO:0008610">
    <property type="term" value="P:lipid biosynthetic process"/>
    <property type="evidence" value="ECO:0007669"/>
    <property type="project" value="InterPro"/>
</dbReference>
<proteinExistence type="predicted"/>
<evidence type="ECO:0000256" key="1">
    <source>
        <dbReference type="ARBA" id="ARBA00004370"/>
    </source>
</evidence>
<dbReference type="Pfam" id="PF04116">
    <property type="entry name" value="FA_hydroxylase"/>
    <property type="match status" value="1"/>
</dbReference>
<dbReference type="EMBL" id="MN740057">
    <property type="protein sequence ID" value="QHT85979.1"/>
    <property type="molecule type" value="Genomic_DNA"/>
</dbReference>
<feature type="domain" description="Fatty acid hydroxylase" evidence="6">
    <location>
        <begin position="92"/>
        <end position="205"/>
    </location>
</feature>
<reference evidence="7" key="1">
    <citation type="journal article" date="2020" name="Nature">
        <title>Giant virus diversity and host interactions through global metagenomics.</title>
        <authorList>
            <person name="Schulz F."/>
            <person name="Roux S."/>
            <person name="Paez-Espino D."/>
            <person name="Jungbluth S."/>
            <person name="Walsh D.A."/>
            <person name="Denef V.J."/>
            <person name="McMahon K.D."/>
            <person name="Konstantinidis K.T."/>
            <person name="Eloe-Fadrosh E.A."/>
            <person name="Kyrpides N.C."/>
            <person name="Woyke T."/>
        </authorList>
    </citation>
    <scope>NUCLEOTIDE SEQUENCE</scope>
    <source>
        <strain evidence="7">GVMAG-M-3300023184-184</strain>
    </source>
</reference>